<name>A0A346E081_9ENTR</name>
<comment type="pathway">
    <text evidence="2 8">Protein biosynthesis; polypeptide chain elongation.</text>
</comment>
<dbReference type="InterPro" id="IPR008991">
    <property type="entry name" value="Translation_prot_SH3-like_sf"/>
</dbReference>
<dbReference type="AlphaFoldDB" id="A0A346E081"/>
<organism evidence="13 14">
    <name type="scientific">Candidatus Purcelliella pentastirinorum</name>
    <dbReference type="NCBI Taxonomy" id="472834"/>
    <lineage>
        <taxon>Bacteria</taxon>
        <taxon>Pseudomonadati</taxon>
        <taxon>Pseudomonadota</taxon>
        <taxon>Gammaproteobacteria</taxon>
        <taxon>Enterobacterales</taxon>
        <taxon>Enterobacteriaceae</taxon>
        <taxon>Candidatus Purcelliella</taxon>
    </lineage>
</organism>
<evidence type="ECO:0000259" key="12">
    <source>
        <dbReference type="SMART" id="SM01185"/>
    </source>
</evidence>
<dbReference type="GO" id="GO:0043043">
    <property type="term" value="P:peptide biosynthetic process"/>
    <property type="evidence" value="ECO:0007669"/>
    <property type="project" value="InterPro"/>
</dbReference>
<evidence type="ECO:0000256" key="7">
    <source>
        <dbReference type="ARBA" id="ARBA00023278"/>
    </source>
</evidence>
<evidence type="ECO:0000256" key="8">
    <source>
        <dbReference type="HAMAP-Rule" id="MF_00141"/>
    </source>
</evidence>
<dbReference type="Gene3D" id="2.40.50.140">
    <property type="entry name" value="Nucleic acid-binding proteins"/>
    <property type="match status" value="2"/>
</dbReference>
<dbReference type="KEGG" id="ppet:C9I82_438"/>
<evidence type="ECO:0000256" key="4">
    <source>
        <dbReference type="ARBA" id="ARBA00022490"/>
    </source>
</evidence>
<dbReference type="SUPFAM" id="SSF50104">
    <property type="entry name" value="Translation proteins SH3-like domain"/>
    <property type="match status" value="1"/>
</dbReference>
<comment type="PTM">
    <text evidence="8">May be beta-lysylated on the epsilon-amino group of Lys-44 by the combined action of EpmA and EpmB, and then hydroxylated on the C5 position of the same residue by EpmC (if this protein is present). Lysylation is critical for the stimulatory effect of EF-P on peptide-bond formation. The lysylation moiety may extend toward the peptidyltransferase center and stabilize the terminal 3-CCA end of the tRNA. Hydroxylation of the C5 position on Lys-44 may allow additional potential stabilizing hydrogen-bond interactions with the P-tRNA.</text>
</comment>
<evidence type="ECO:0000313" key="14">
    <source>
        <dbReference type="Proteomes" id="UP000256856"/>
    </source>
</evidence>
<dbReference type="UniPathway" id="UPA00345"/>
<dbReference type="NCBIfam" id="NF001810">
    <property type="entry name" value="PRK00529.1"/>
    <property type="match status" value="1"/>
</dbReference>
<dbReference type="FunFam" id="2.30.30.30:FF:000003">
    <property type="entry name" value="Elongation factor P"/>
    <property type="match status" value="1"/>
</dbReference>
<feature type="modified residue" description="N6-(3,6-diaminohexanoyl)-5-hydroxylysine" evidence="8">
    <location>
        <position position="44"/>
    </location>
</feature>
<evidence type="ECO:0000256" key="9">
    <source>
        <dbReference type="NCBIfam" id="TIGR00038"/>
    </source>
</evidence>
<protein>
    <recommendedName>
        <fullName evidence="8 9">Elongation factor P</fullName>
        <shortName evidence="8">EF-P</shortName>
    </recommendedName>
</protein>
<proteinExistence type="inferred from homology"/>
<dbReference type="GO" id="GO:0005829">
    <property type="term" value="C:cytosol"/>
    <property type="evidence" value="ECO:0007669"/>
    <property type="project" value="UniProtKB-ARBA"/>
</dbReference>
<evidence type="ECO:0000256" key="5">
    <source>
        <dbReference type="ARBA" id="ARBA00022768"/>
    </source>
</evidence>
<keyword evidence="4 8" id="KW-0963">Cytoplasm</keyword>
<dbReference type="Pfam" id="PF08207">
    <property type="entry name" value="EFP_N"/>
    <property type="match status" value="1"/>
</dbReference>
<dbReference type="SMART" id="SM01185">
    <property type="entry name" value="EFP"/>
    <property type="match status" value="1"/>
</dbReference>
<reference evidence="13 14" key="1">
    <citation type="submission" date="2018-03" db="EMBL/GenBank/DDBJ databases">
        <title>A parallel universe: an anciently diverged bacterial symbiosis in a Hawaiian planthopper (Hemiptera: Cixiidae) reveals rearranged nutritional responsibilities.</title>
        <authorList>
            <person name="Bennett G."/>
            <person name="Mao M."/>
        </authorList>
    </citation>
    <scope>NUCLEOTIDE SEQUENCE [LARGE SCALE GENOMIC DNA]</scope>
    <source>
        <strain evidence="13 14">OLIH</strain>
    </source>
</reference>
<dbReference type="HAMAP" id="MF_00141">
    <property type="entry name" value="EF_P"/>
    <property type="match status" value="1"/>
</dbReference>
<dbReference type="InterPro" id="IPR015365">
    <property type="entry name" value="Elong-fact-P_C"/>
</dbReference>
<dbReference type="GO" id="GO:0003746">
    <property type="term" value="F:translation elongation factor activity"/>
    <property type="evidence" value="ECO:0007669"/>
    <property type="project" value="UniProtKB-UniRule"/>
</dbReference>
<dbReference type="InterPro" id="IPR020599">
    <property type="entry name" value="Transl_elong_fac_P/YeiP"/>
</dbReference>
<keyword evidence="6 8" id="KW-0648">Protein biosynthesis</keyword>
<evidence type="ECO:0000256" key="1">
    <source>
        <dbReference type="ARBA" id="ARBA00004496"/>
    </source>
</evidence>
<dbReference type="Proteomes" id="UP000256856">
    <property type="component" value="Chromosome"/>
</dbReference>
<dbReference type="Pfam" id="PF01132">
    <property type="entry name" value="EFP"/>
    <property type="match status" value="1"/>
</dbReference>
<keyword evidence="7 8" id="KW-0379">Hydroxylation</keyword>
<gene>
    <name evidence="8" type="primary">efp</name>
    <name evidence="13" type="ORF">C9I82_438</name>
</gene>
<dbReference type="SUPFAM" id="SSF50249">
    <property type="entry name" value="Nucleic acid-binding proteins"/>
    <property type="match status" value="2"/>
</dbReference>
<dbReference type="PIRSF" id="PIRSF005901">
    <property type="entry name" value="EF-P"/>
    <property type="match status" value="1"/>
</dbReference>
<dbReference type="Pfam" id="PF09285">
    <property type="entry name" value="Elong-fact-P_C"/>
    <property type="match status" value="1"/>
</dbReference>
<keyword evidence="5 8" id="KW-0251">Elongation factor</keyword>
<feature type="domain" description="Translation elongation factor P/YeiP central" evidence="12">
    <location>
        <begin position="79"/>
        <end position="133"/>
    </location>
</feature>
<dbReference type="Gene3D" id="2.30.30.30">
    <property type="match status" value="1"/>
</dbReference>
<dbReference type="NCBIfam" id="TIGR00038">
    <property type="entry name" value="efp"/>
    <property type="match status" value="1"/>
</dbReference>
<comment type="function">
    <text evidence="8">Involved in peptide bond synthesis. Alleviates ribosome stalling that occurs when 3 or more consecutive Pro residues or the sequence PPG is present in a protein, possibly by augmenting the peptidyl transferase activity of the ribosome. Modification of Lys-44 is required for alleviation.</text>
</comment>
<comment type="subcellular location">
    <subcellularLocation>
        <location evidence="1 8">Cytoplasm</location>
    </subcellularLocation>
</comment>
<dbReference type="SMART" id="SM00841">
    <property type="entry name" value="Elong-fact-P_C"/>
    <property type="match status" value="1"/>
</dbReference>
<feature type="domain" description="Elongation factor P C-terminal" evidence="11">
    <location>
        <begin position="141"/>
        <end position="195"/>
    </location>
</feature>
<dbReference type="InterPro" id="IPR013185">
    <property type="entry name" value="Transl_elong_KOW-like"/>
</dbReference>
<dbReference type="PANTHER" id="PTHR30053">
    <property type="entry name" value="ELONGATION FACTOR P"/>
    <property type="match status" value="1"/>
</dbReference>
<dbReference type="EMBL" id="CP028374">
    <property type="protein sequence ID" value="AXN02386.1"/>
    <property type="molecule type" value="Genomic_DNA"/>
</dbReference>
<evidence type="ECO:0000313" key="13">
    <source>
        <dbReference type="EMBL" id="AXN02386.1"/>
    </source>
</evidence>
<dbReference type="InterPro" id="IPR014722">
    <property type="entry name" value="Rib_uL2_dom2"/>
</dbReference>
<evidence type="ECO:0000256" key="3">
    <source>
        <dbReference type="ARBA" id="ARBA00009479"/>
    </source>
</evidence>
<evidence type="ECO:0000256" key="2">
    <source>
        <dbReference type="ARBA" id="ARBA00004815"/>
    </source>
</evidence>
<sequence length="197" mass="23105">MLLLIIKNKMKIKYNANKFYHGLKIIINNEPYSIENHELFKPGKGQTIVRVKLRKLKDGKLIKKTLKSTDSVKSANILDINAIYLYNDTKIWYFMNKFNFDQIAIKKKIILKKIKWLSPKIKYTITLWNKNAISINIPNFINLTVIETEPCKNENINKNTKIAKLNNGIKIKIPLFVKNGNIIKIDTRNKKYISRIK</sequence>
<dbReference type="InterPro" id="IPR001059">
    <property type="entry name" value="Transl_elong_P/YeiP_cen"/>
</dbReference>
<dbReference type="FunFam" id="2.40.50.140:FF:000004">
    <property type="entry name" value="Elongation factor P"/>
    <property type="match status" value="1"/>
</dbReference>
<dbReference type="PANTHER" id="PTHR30053:SF12">
    <property type="entry name" value="ELONGATION FACTOR P (EF-P) FAMILY PROTEIN"/>
    <property type="match status" value="1"/>
</dbReference>
<dbReference type="InterPro" id="IPR012340">
    <property type="entry name" value="NA-bd_OB-fold"/>
</dbReference>
<accession>A0A346E081</accession>
<dbReference type="InterPro" id="IPR011768">
    <property type="entry name" value="Transl_elongation_fac_P"/>
</dbReference>
<keyword evidence="14" id="KW-1185">Reference proteome</keyword>
<evidence type="ECO:0000256" key="10">
    <source>
        <dbReference type="RuleBase" id="RU004389"/>
    </source>
</evidence>
<comment type="similarity">
    <text evidence="3 8 10">Belongs to the elongation factor P family.</text>
</comment>
<evidence type="ECO:0000256" key="6">
    <source>
        <dbReference type="ARBA" id="ARBA00022917"/>
    </source>
</evidence>
<evidence type="ECO:0000259" key="11">
    <source>
        <dbReference type="SMART" id="SM00841"/>
    </source>
</evidence>